<comment type="caution">
    <text evidence="1">The sequence shown here is derived from an EMBL/GenBank/DDBJ whole genome shotgun (WGS) entry which is preliminary data.</text>
</comment>
<gene>
    <name evidence="1" type="ORF">EZJ19_13920</name>
</gene>
<keyword evidence="2" id="KW-1185">Reference proteome</keyword>
<evidence type="ECO:0000313" key="2">
    <source>
        <dbReference type="Proteomes" id="UP000295443"/>
    </source>
</evidence>
<reference evidence="1 2" key="1">
    <citation type="submission" date="2019-03" db="EMBL/GenBank/DDBJ databases">
        <title>Genome sequence of Thiobacillaceae bacterium LSR1, a sulfur-oxidizing bacterium isolated from freshwater sediment.</title>
        <authorList>
            <person name="Li S."/>
        </authorList>
    </citation>
    <scope>NUCLEOTIDE SEQUENCE [LARGE SCALE GENOMIC DNA]</scope>
    <source>
        <strain evidence="1 2">LSR1</strain>
    </source>
</reference>
<dbReference type="Proteomes" id="UP000295443">
    <property type="component" value="Unassembled WGS sequence"/>
</dbReference>
<accession>A0A4R1B7H4</accession>
<proteinExistence type="predicted"/>
<sequence>MTCFETVIRHISQGTTYSWDLTVLLGLGLALSLPLRQRLLQGGTSQEDAAYVTSMYTGKLLRRLGR</sequence>
<dbReference type="AlphaFoldDB" id="A0A4R1B7H4"/>
<dbReference type="RefSeq" id="WP_131448601.1">
    <property type="nucleotide sequence ID" value="NZ_SJZB01000049.1"/>
</dbReference>
<organism evidence="1 2">
    <name type="scientific">Parasulfuritortus cantonensis</name>
    <dbReference type="NCBI Taxonomy" id="2528202"/>
    <lineage>
        <taxon>Bacteria</taxon>
        <taxon>Pseudomonadati</taxon>
        <taxon>Pseudomonadota</taxon>
        <taxon>Betaproteobacteria</taxon>
        <taxon>Nitrosomonadales</taxon>
        <taxon>Thiobacillaceae</taxon>
        <taxon>Parasulfuritortus</taxon>
    </lineage>
</organism>
<evidence type="ECO:0000313" key="1">
    <source>
        <dbReference type="EMBL" id="TCJ11753.1"/>
    </source>
</evidence>
<name>A0A4R1B7H4_9PROT</name>
<protein>
    <submittedName>
        <fullName evidence="1">Uncharacterized protein</fullName>
    </submittedName>
</protein>
<dbReference type="EMBL" id="SJZB01000049">
    <property type="protein sequence ID" value="TCJ11753.1"/>
    <property type="molecule type" value="Genomic_DNA"/>
</dbReference>